<dbReference type="Gene3D" id="3.30.710.10">
    <property type="entry name" value="Potassium Channel Kv1.1, Chain A"/>
    <property type="match status" value="1"/>
</dbReference>
<dbReference type="InterPro" id="IPR000210">
    <property type="entry name" value="BTB/POZ_dom"/>
</dbReference>
<evidence type="ECO:0000259" key="1">
    <source>
        <dbReference type="PROSITE" id="PS50097"/>
    </source>
</evidence>
<organism evidence="2 3">
    <name type="scientific">Aspergillus pseudoustus</name>
    <dbReference type="NCBI Taxonomy" id="1810923"/>
    <lineage>
        <taxon>Eukaryota</taxon>
        <taxon>Fungi</taxon>
        <taxon>Dikarya</taxon>
        <taxon>Ascomycota</taxon>
        <taxon>Pezizomycotina</taxon>
        <taxon>Eurotiomycetes</taxon>
        <taxon>Eurotiomycetidae</taxon>
        <taxon>Eurotiales</taxon>
        <taxon>Aspergillaceae</taxon>
        <taxon>Aspergillus</taxon>
        <taxon>Aspergillus subgen. Nidulantes</taxon>
    </lineage>
</organism>
<dbReference type="PANTHER" id="PTHR47843:SF3">
    <property type="entry name" value="BTB DOMAIN-CONTAINING PROTEIN"/>
    <property type="match status" value="1"/>
</dbReference>
<sequence length="122" mass="13940">MPSKHLQRGTFKGGIATITVGREGTRFTIHRELLRNCSPYFNQRLPDRSRTPVPNPTQEFIWLPDDDPSAFATFALWAYTGAIDNDTAEQRACPDRILHLFRVWELAGKIQAPKLRALAFEE</sequence>
<dbReference type="Proteomes" id="UP001610446">
    <property type="component" value="Unassembled WGS sequence"/>
</dbReference>
<dbReference type="CDD" id="cd18186">
    <property type="entry name" value="BTB_POZ_ZBTB_KLHL-like"/>
    <property type="match status" value="1"/>
</dbReference>
<dbReference type="PROSITE" id="PS50097">
    <property type="entry name" value="BTB"/>
    <property type="match status" value="1"/>
</dbReference>
<dbReference type="PANTHER" id="PTHR47843">
    <property type="entry name" value="BTB DOMAIN-CONTAINING PROTEIN-RELATED"/>
    <property type="match status" value="1"/>
</dbReference>
<protein>
    <recommendedName>
        <fullName evidence="1">BTB domain-containing protein</fullName>
    </recommendedName>
</protein>
<gene>
    <name evidence="2" type="ORF">BJY01DRAFT_247203</name>
</gene>
<reference evidence="2 3" key="1">
    <citation type="submission" date="2024-07" db="EMBL/GenBank/DDBJ databases">
        <title>Section-level genome sequencing and comparative genomics of Aspergillus sections Usti and Cavernicolus.</title>
        <authorList>
            <consortium name="Lawrence Berkeley National Laboratory"/>
            <person name="Nybo J.L."/>
            <person name="Vesth T.C."/>
            <person name="Theobald S."/>
            <person name="Frisvad J.C."/>
            <person name="Larsen T.O."/>
            <person name="Kjaerboelling I."/>
            <person name="Rothschild-Mancinelli K."/>
            <person name="Lyhne E.K."/>
            <person name="Kogle M.E."/>
            <person name="Barry K."/>
            <person name="Clum A."/>
            <person name="Na H."/>
            <person name="Ledsgaard L."/>
            <person name="Lin J."/>
            <person name="Lipzen A."/>
            <person name="Kuo A."/>
            <person name="Riley R."/>
            <person name="Mondo S."/>
            <person name="Labutti K."/>
            <person name="Haridas S."/>
            <person name="Pangalinan J."/>
            <person name="Salamov A.A."/>
            <person name="Simmons B.A."/>
            <person name="Magnuson J.K."/>
            <person name="Chen J."/>
            <person name="Drula E."/>
            <person name="Henrissat B."/>
            <person name="Wiebenga A."/>
            <person name="Lubbers R.J."/>
            <person name="Gomes A.C."/>
            <person name="Makela M.R."/>
            <person name="Stajich J."/>
            <person name="Grigoriev I.V."/>
            <person name="Mortensen U.H."/>
            <person name="De Vries R.P."/>
            <person name="Baker S.E."/>
            <person name="Andersen M.R."/>
        </authorList>
    </citation>
    <scope>NUCLEOTIDE SEQUENCE [LARGE SCALE GENOMIC DNA]</scope>
    <source>
        <strain evidence="2 3">CBS 123904</strain>
    </source>
</reference>
<evidence type="ECO:0000313" key="3">
    <source>
        <dbReference type="Proteomes" id="UP001610446"/>
    </source>
</evidence>
<dbReference type="InterPro" id="IPR011333">
    <property type="entry name" value="SKP1/BTB/POZ_sf"/>
</dbReference>
<dbReference type="SUPFAM" id="SSF54695">
    <property type="entry name" value="POZ domain"/>
    <property type="match status" value="1"/>
</dbReference>
<accession>A0ABR4K599</accession>
<feature type="domain" description="BTB" evidence="1">
    <location>
        <begin position="16"/>
        <end position="87"/>
    </location>
</feature>
<dbReference type="EMBL" id="JBFXLU010000063">
    <property type="protein sequence ID" value="KAL2846417.1"/>
    <property type="molecule type" value="Genomic_DNA"/>
</dbReference>
<comment type="caution">
    <text evidence="2">The sequence shown here is derived from an EMBL/GenBank/DDBJ whole genome shotgun (WGS) entry which is preliminary data.</text>
</comment>
<dbReference type="Pfam" id="PF00651">
    <property type="entry name" value="BTB"/>
    <property type="match status" value="1"/>
</dbReference>
<evidence type="ECO:0000313" key="2">
    <source>
        <dbReference type="EMBL" id="KAL2846417.1"/>
    </source>
</evidence>
<proteinExistence type="predicted"/>
<name>A0ABR4K599_9EURO</name>
<keyword evidence="3" id="KW-1185">Reference proteome</keyword>